<evidence type="ECO:0000256" key="3">
    <source>
        <dbReference type="ARBA" id="ARBA00022857"/>
    </source>
</evidence>
<protein>
    <submittedName>
        <fullName evidence="6">Nitroreductase</fullName>
    </submittedName>
</protein>
<organism evidence="6 7">
    <name type="scientific">Microlunatus panaciterrae</name>
    <dbReference type="NCBI Taxonomy" id="400768"/>
    <lineage>
        <taxon>Bacteria</taxon>
        <taxon>Bacillati</taxon>
        <taxon>Actinomycetota</taxon>
        <taxon>Actinomycetes</taxon>
        <taxon>Propionibacteriales</taxon>
        <taxon>Propionibacteriaceae</taxon>
        <taxon>Microlunatus</taxon>
    </lineage>
</organism>
<dbReference type="InterPro" id="IPR029479">
    <property type="entry name" value="Nitroreductase"/>
</dbReference>
<dbReference type="SUPFAM" id="SSF55469">
    <property type="entry name" value="FMN-dependent nitroreductase-like"/>
    <property type="match status" value="1"/>
</dbReference>
<accession>A0ABS2RGK5</accession>
<dbReference type="NCBIfam" id="NF003768">
    <property type="entry name" value="PRK05365.1"/>
    <property type="match status" value="1"/>
</dbReference>
<dbReference type="PANTHER" id="PTHR43543:SF1">
    <property type="entry name" value="MALONIC SEMIALDEHYDE REDUCTASE RUTE-RELATED"/>
    <property type="match status" value="1"/>
</dbReference>
<evidence type="ECO:0000256" key="4">
    <source>
        <dbReference type="ARBA" id="ARBA00023002"/>
    </source>
</evidence>
<keyword evidence="7" id="KW-1185">Reference proteome</keyword>
<dbReference type="InterPro" id="IPR050461">
    <property type="entry name" value="Nitroreductase_HadB/RutE"/>
</dbReference>
<evidence type="ECO:0000313" key="7">
    <source>
        <dbReference type="Proteomes" id="UP000704762"/>
    </source>
</evidence>
<dbReference type="PANTHER" id="PTHR43543">
    <property type="entry name" value="MALONIC SEMIALDEHYDE REDUCTASE RUTE-RELATED"/>
    <property type="match status" value="1"/>
</dbReference>
<name>A0ABS2RGK5_9ACTN</name>
<dbReference type="RefSeq" id="WP_338041167.1">
    <property type="nucleotide sequence ID" value="NZ_BAAAQP010000011.1"/>
</dbReference>
<evidence type="ECO:0000256" key="1">
    <source>
        <dbReference type="ARBA" id="ARBA00022630"/>
    </source>
</evidence>
<dbReference type="CDD" id="cd02148">
    <property type="entry name" value="RutE-like"/>
    <property type="match status" value="1"/>
</dbReference>
<evidence type="ECO:0000259" key="5">
    <source>
        <dbReference type="Pfam" id="PF00881"/>
    </source>
</evidence>
<keyword evidence="1" id="KW-0285">Flavoprotein</keyword>
<sequence length="216" mass="23801">MSIHTDYLSELSDFEAEFADQLALGTDAQNLLFRDARTPNTFTDEPVSEEQIQAIFELAKWGPTAMNIQPLRIVLVRSPEAREQLVAAMADGNKDKTRSAPLVAILAADTDFHEELGKVFPHNPAAKERFAADEASREKMSRMNAALQIGYFIVAVRAAGFAAGPMGGFDATAVEKQFYPDGKHRAMLVVNIGKPGENAFRDRLPRLDYDEVVSTV</sequence>
<evidence type="ECO:0000256" key="2">
    <source>
        <dbReference type="ARBA" id="ARBA00022643"/>
    </source>
</evidence>
<feature type="domain" description="Nitroreductase" evidence="5">
    <location>
        <begin position="37"/>
        <end position="194"/>
    </location>
</feature>
<dbReference type="Pfam" id="PF00881">
    <property type="entry name" value="Nitroreductase"/>
    <property type="match status" value="1"/>
</dbReference>
<dbReference type="InterPro" id="IPR023936">
    <property type="entry name" value="RutE-like"/>
</dbReference>
<comment type="caution">
    <text evidence="6">The sequence shown here is derived from an EMBL/GenBank/DDBJ whole genome shotgun (WGS) entry which is preliminary data.</text>
</comment>
<keyword evidence="3" id="KW-0521">NADP</keyword>
<evidence type="ECO:0000313" key="6">
    <source>
        <dbReference type="EMBL" id="MBM7798135.1"/>
    </source>
</evidence>
<dbReference type="Gene3D" id="3.40.109.10">
    <property type="entry name" value="NADH Oxidase"/>
    <property type="match status" value="1"/>
</dbReference>
<gene>
    <name evidence="6" type="ORF">JOE57_001056</name>
</gene>
<keyword evidence="2" id="KW-0288">FMN</keyword>
<dbReference type="Proteomes" id="UP000704762">
    <property type="component" value="Unassembled WGS sequence"/>
</dbReference>
<dbReference type="EMBL" id="JAFBCF010000001">
    <property type="protein sequence ID" value="MBM7798135.1"/>
    <property type="molecule type" value="Genomic_DNA"/>
</dbReference>
<dbReference type="InterPro" id="IPR000415">
    <property type="entry name" value="Nitroreductase-like"/>
</dbReference>
<keyword evidence="4" id="KW-0560">Oxidoreductase</keyword>
<proteinExistence type="predicted"/>
<reference evidence="6 7" key="1">
    <citation type="submission" date="2021-01" db="EMBL/GenBank/DDBJ databases">
        <title>Sequencing the genomes of 1000 actinobacteria strains.</title>
        <authorList>
            <person name="Klenk H.-P."/>
        </authorList>
    </citation>
    <scope>NUCLEOTIDE SEQUENCE [LARGE SCALE GENOMIC DNA]</scope>
    <source>
        <strain evidence="6 7">DSM 18662</strain>
    </source>
</reference>